<evidence type="ECO:0000256" key="2">
    <source>
        <dbReference type="SAM" id="Phobius"/>
    </source>
</evidence>
<dbReference type="Gene3D" id="3.30.2010.10">
    <property type="entry name" value="Metalloproteases ('zincins'), catalytic domain"/>
    <property type="match status" value="1"/>
</dbReference>
<feature type="compositionally biased region" description="Polar residues" evidence="1">
    <location>
        <begin position="113"/>
        <end position="124"/>
    </location>
</feature>
<feature type="transmembrane region" description="Helical" evidence="2">
    <location>
        <begin position="354"/>
        <end position="376"/>
    </location>
</feature>
<feature type="compositionally biased region" description="Low complexity" evidence="1">
    <location>
        <begin position="125"/>
        <end position="134"/>
    </location>
</feature>
<dbReference type="AlphaFoldDB" id="A0A1U9NQC7"/>
<dbReference type="OrthoDB" id="291597at2"/>
<evidence type="ECO:0000313" key="4">
    <source>
        <dbReference type="EMBL" id="AQT69987.1"/>
    </source>
</evidence>
<dbReference type="PANTHER" id="PTHR34978:SF3">
    <property type="entry name" value="SLR0241 PROTEIN"/>
    <property type="match status" value="1"/>
</dbReference>
<protein>
    <submittedName>
        <fullName evidence="4">Regulatory protein BlaR1</fullName>
    </submittedName>
</protein>
<feature type="transmembrane region" description="Helical" evidence="2">
    <location>
        <begin position="49"/>
        <end position="70"/>
    </location>
</feature>
<evidence type="ECO:0000256" key="1">
    <source>
        <dbReference type="SAM" id="MobiDB-lite"/>
    </source>
</evidence>
<dbReference type="STRING" id="1936003.STSP2_03188"/>
<gene>
    <name evidence="4" type="primary">blaR1</name>
    <name evidence="4" type="ORF">STSP2_03188</name>
</gene>
<dbReference type="CDD" id="cd07341">
    <property type="entry name" value="M56_BlaR1_MecR1_like"/>
    <property type="match status" value="1"/>
</dbReference>
<feature type="region of interest" description="Disordered" evidence="1">
    <location>
        <begin position="86"/>
        <end position="139"/>
    </location>
</feature>
<feature type="transmembrane region" description="Helical" evidence="2">
    <location>
        <begin position="262"/>
        <end position="284"/>
    </location>
</feature>
<sequence>MSAILDIFTDQLIRTATLALAHSLWQGTVIALLLWLYLRSSRSAPATRYAVSFLAIIILAATPILTYSLISLDTPAPSYTTTEYVPRAQKQTQTQTQPQAHANGADLPAEPPISQNNGTNPDTQPASAKPAPAKSSEHHVTASTLTTLKHHWPRILFTAYILGVAAMLIRLLAHLTGTLTLKRSLTPDTDPDRNAVLTALASRARIARNITLALSNRVLVPCTVGLIKPVIILPASLITGLDENQLRAVLAHELMHIKRHDWICTILQMLIEALLFFNPATWWIGRQIRLEREAACDRSALSSRITPRDYARLLFDFASAHKTKAVAPAFSSANPPQLTERIKRLLTPTYRSAAIRPGIIPSVIVIAFFILAFVYFHKATESTLKYVGENLSPQQRAQTMQQISEDYSDNTSLLPEDQKITVSGTITTEDNKPLPNPYLQRL</sequence>
<dbReference type="EMBL" id="CP019791">
    <property type="protein sequence ID" value="AQT69987.1"/>
    <property type="molecule type" value="Genomic_DNA"/>
</dbReference>
<dbReference type="PANTHER" id="PTHR34978">
    <property type="entry name" value="POSSIBLE SENSOR-TRANSDUCER PROTEIN BLAR"/>
    <property type="match status" value="1"/>
</dbReference>
<feature type="domain" description="Peptidase M56" evidence="3">
    <location>
        <begin position="112"/>
        <end position="344"/>
    </location>
</feature>
<keyword evidence="2" id="KW-0472">Membrane</keyword>
<organism evidence="4 5">
    <name type="scientific">Anaerohalosphaera lusitana</name>
    <dbReference type="NCBI Taxonomy" id="1936003"/>
    <lineage>
        <taxon>Bacteria</taxon>
        <taxon>Pseudomonadati</taxon>
        <taxon>Planctomycetota</taxon>
        <taxon>Phycisphaerae</taxon>
        <taxon>Sedimentisphaerales</taxon>
        <taxon>Anaerohalosphaeraceae</taxon>
        <taxon>Anaerohalosphaera</taxon>
    </lineage>
</organism>
<dbReference type="RefSeq" id="WP_146663620.1">
    <property type="nucleotide sequence ID" value="NZ_CP019791.1"/>
</dbReference>
<dbReference type="Pfam" id="PF05569">
    <property type="entry name" value="Peptidase_M56"/>
    <property type="match status" value="1"/>
</dbReference>
<dbReference type="InterPro" id="IPR008756">
    <property type="entry name" value="Peptidase_M56"/>
</dbReference>
<feature type="transmembrane region" description="Helical" evidence="2">
    <location>
        <begin position="12"/>
        <end position="37"/>
    </location>
</feature>
<keyword evidence="2" id="KW-1133">Transmembrane helix</keyword>
<keyword evidence="2" id="KW-0812">Transmembrane</keyword>
<feature type="compositionally biased region" description="Low complexity" evidence="1">
    <location>
        <begin position="89"/>
        <end position="99"/>
    </location>
</feature>
<dbReference type="Proteomes" id="UP000189674">
    <property type="component" value="Chromosome"/>
</dbReference>
<reference evidence="5" key="1">
    <citation type="submission" date="2017-02" db="EMBL/GenBank/DDBJ databases">
        <title>Comparative genomics and description of representatives of a novel lineage of planctomycetes thriving in anoxic sediments.</title>
        <authorList>
            <person name="Spring S."/>
            <person name="Bunk B."/>
            <person name="Sproer C."/>
        </authorList>
    </citation>
    <scope>NUCLEOTIDE SEQUENCE [LARGE SCALE GENOMIC DNA]</scope>
    <source>
        <strain evidence="5">ST-NAGAB-D1</strain>
    </source>
</reference>
<dbReference type="InterPro" id="IPR052173">
    <property type="entry name" value="Beta-lactam_resp_regulator"/>
</dbReference>
<proteinExistence type="predicted"/>
<feature type="transmembrane region" description="Helical" evidence="2">
    <location>
        <begin position="155"/>
        <end position="173"/>
    </location>
</feature>
<evidence type="ECO:0000259" key="3">
    <source>
        <dbReference type="Pfam" id="PF05569"/>
    </source>
</evidence>
<keyword evidence="5" id="KW-1185">Reference proteome</keyword>
<dbReference type="KEGG" id="alus:STSP2_03188"/>
<name>A0A1U9NQC7_9BACT</name>
<evidence type="ECO:0000313" key="5">
    <source>
        <dbReference type="Proteomes" id="UP000189674"/>
    </source>
</evidence>
<accession>A0A1U9NQC7</accession>